<evidence type="ECO:0000313" key="5">
    <source>
        <dbReference type="Proteomes" id="UP000002595"/>
    </source>
</evidence>
<dbReference type="EMBL" id="CP000504">
    <property type="protein sequence ID" value="ABL87636.1"/>
    <property type="molecule type" value="Genomic_DNA"/>
</dbReference>
<dbReference type="eggNOG" id="arCOG04176">
    <property type="taxonomic scope" value="Archaea"/>
</dbReference>
<evidence type="ECO:0000256" key="3">
    <source>
        <dbReference type="HAMAP-Rule" id="MF_00032"/>
    </source>
</evidence>
<evidence type="ECO:0000313" key="4">
    <source>
        <dbReference type="EMBL" id="ABL87636.1"/>
    </source>
</evidence>
<dbReference type="InterPro" id="IPR002769">
    <property type="entry name" value="eIF6"/>
</dbReference>
<evidence type="ECO:0000256" key="1">
    <source>
        <dbReference type="ARBA" id="ARBA00022540"/>
    </source>
</evidence>
<dbReference type="PIRSF" id="PIRSF006413">
    <property type="entry name" value="IF-6"/>
    <property type="match status" value="1"/>
</dbReference>
<dbReference type="RefSeq" id="WP_011762213.1">
    <property type="nucleotide sequence ID" value="NC_008701.1"/>
</dbReference>
<organism evidence="4 5">
    <name type="scientific">Pyrobaculum islandicum (strain DSM 4184 / JCM 9189 / GEO3)</name>
    <dbReference type="NCBI Taxonomy" id="384616"/>
    <lineage>
        <taxon>Archaea</taxon>
        <taxon>Thermoproteota</taxon>
        <taxon>Thermoprotei</taxon>
        <taxon>Thermoproteales</taxon>
        <taxon>Thermoproteaceae</taxon>
        <taxon>Pyrobaculum</taxon>
    </lineage>
</organism>
<keyword evidence="1 3" id="KW-0396">Initiation factor</keyword>
<dbReference type="SMART" id="SM00654">
    <property type="entry name" value="eIF6"/>
    <property type="match status" value="1"/>
</dbReference>
<dbReference type="HAMAP" id="MF_00032">
    <property type="entry name" value="eIF_6"/>
    <property type="match status" value="1"/>
</dbReference>
<gene>
    <name evidence="3" type="primary">eif6</name>
    <name evidence="4" type="ordered locus">Pisl_0458</name>
</gene>
<sequence>MTFDIAPVRIFGSPSVGVFIATNNTVTFLPPDAPEKIDDVVRNTLRTSIARFTVAKSPLLGIFLVLNDNGVLLSALALEEEVRLFKALGLNVGVVNSKYTAISNLILANNKVAVVSPLLEPEVRKIIVDTLGVEVIVDTIAGNPLVGSLAVANSRGVLVAPEATDEDLKKLSEYFKTRVDVGTVNKGRSFIRGGIVVNDNGALVGDETAGPELMRITQVLG</sequence>
<dbReference type="HOGENOM" id="CLU_071894_1_0_2"/>
<dbReference type="Proteomes" id="UP000002595">
    <property type="component" value="Chromosome"/>
</dbReference>
<dbReference type="OrthoDB" id="33582at2157"/>
<dbReference type="Gene3D" id="3.75.10.10">
    <property type="entry name" value="L-arginine/glycine Amidinotransferase, Chain A"/>
    <property type="match status" value="1"/>
</dbReference>
<comment type="function">
    <text evidence="3">Binds to the 50S ribosomal subunit and prevents its association with the 30S ribosomal subunit to form the 70S initiation complex.</text>
</comment>
<dbReference type="GO" id="GO:0043022">
    <property type="term" value="F:ribosome binding"/>
    <property type="evidence" value="ECO:0007669"/>
    <property type="project" value="InterPro"/>
</dbReference>
<proteinExistence type="inferred from homology"/>
<dbReference type="SUPFAM" id="SSF55909">
    <property type="entry name" value="Pentein"/>
    <property type="match status" value="1"/>
</dbReference>
<reference evidence="4" key="1">
    <citation type="submission" date="2006-12" db="EMBL/GenBank/DDBJ databases">
        <title>Complete sequence of Pyrobaculum islandicum DSM 4184.</title>
        <authorList>
            <person name="Copeland A."/>
            <person name="Lucas S."/>
            <person name="Lapidus A."/>
            <person name="Barry K."/>
            <person name="Detter J.C."/>
            <person name="Glavina del Rio T."/>
            <person name="Dalin E."/>
            <person name="Tice H."/>
            <person name="Pitluck S."/>
            <person name="Meincke L."/>
            <person name="Brettin T."/>
            <person name="Bruce D."/>
            <person name="Han C."/>
            <person name="Tapia R."/>
            <person name="Gilna P."/>
            <person name="Schmutz J."/>
            <person name="Larimer F."/>
            <person name="Land M."/>
            <person name="Hauser L."/>
            <person name="Kyrpides N."/>
            <person name="Mikhailova N."/>
            <person name="Cozen A.E."/>
            <person name="Fitz-Gibbon S.T."/>
            <person name="House C.H."/>
            <person name="Saltikov C."/>
            <person name="Lowe T."/>
            <person name="Richardson P."/>
        </authorList>
    </citation>
    <scope>NUCLEOTIDE SEQUENCE [LARGE SCALE GENOMIC DNA]</scope>
    <source>
        <strain evidence="4">DSM 4184</strain>
    </source>
</reference>
<dbReference type="GO" id="GO:0003743">
    <property type="term" value="F:translation initiation factor activity"/>
    <property type="evidence" value="ECO:0007669"/>
    <property type="project" value="UniProtKB-UniRule"/>
</dbReference>
<dbReference type="PANTHER" id="PTHR10784">
    <property type="entry name" value="TRANSLATION INITIATION FACTOR 6"/>
    <property type="match status" value="1"/>
</dbReference>
<comment type="similarity">
    <text evidence="3">Belongs to the eIF-6 family.</text>
</comment>
<protein>
    <recommendedName>
        <fullName evidence="3">Translation initiation factor 6</fullName>
        <shortName evidence="3">aIF-6</shortName>
    </recommendedName>
</protein>
<dbReference type="NCBIfam" id="TIGR00323">
    <property type="entry name" value="eIF-6"/>
    <property type="match status" value="1"/>
</dbReference>
<dbReference type="STRING" id="384616.Pisl_0458"/>
<keyword evidence="5" id="KW-1185">Reference proteome</keyword>
<dbReference type="NCBIfam" id="NF003126">
    <property type="entry name" value="PRK04046.1-1"/>
    <property type="match status" value="1"/>
</dbReference>
<dbReference type="KEGG" id="pis:Pisl_0458"/>
<dbReference type="Pfam" id="PF01912">
    <property type="entry name" value="eIF-6"/>
    <property type="match status" value="1"/>
</dbReference>
<accession>A1RRQ4</accession>
<evidence type="ECO:0000256" key="2">
    <source>
        <dbReference type="ARBA" id="ARBA00022917"/>
    </source>
</evidence>
<keyword evidence="2 3" id="KW-0648">Protein biosynthesis</keyword>
<dbReference type="GeneID" id="4618325"/>
<name>A1RRQ4_PYRIL</name>
<dbReference type="AlphaFoldDB" id="A1RRQ4"/>
<dbReference type="GO" id="GO:0042256">
    <property type="term" value="P:cytosolic ribosome assembly"/>
    <property type="evidence" value="ECO:0007669"/>
    <property type="project" value="InterPro"/>
</dbReference>